<dbReference type="EMBL" id="BMJD01000001">
    <property type="protein sequence ID" value="GGB29458.1"/>
    <property type="molecule type" value="Genomic_DNA"/>
</dbReference>
<accession>A0A9W5TUB7</accession>
<protein>
    <submittedName>
        <fullName evidence="1">YqzE family protein</fullName>
    </submittedName>
</protein>
<dbReference type="Pfam" id="PF14038">
    <property type="entry name" value="YqzE"/>
    <property type="match status" value="1"/>
</dbReference>
<dbReference type="RefSeq" id="WP_286170817.1">
    <property type="nucleotide sequence ID" value="NZ_BMJD01000001.1"/>
</dbReference>
<organism evidence="1 2">
    <name type="scientific">Lentibacillus populi</name>
    <dbReference type="NCBI Taxonomy" id="1827502"/>
    <lineage>
        <taxon>Bacteria</taxon>
        <taxon>Bacillati</taxon>
        <taxon>Bacillota</taxon>
        <taxon>Bacilli</taxon>
        <taxon>Bacillales</taxon>
        <taxon>Bacillaceae</taxon>
        <taxon>Lentibacillus</taxon>
    </lineage>
</organism>
<dbReference type="InterPro" id="IPR025622">
    <property type="entry name" value="YqzE"/>
</dbReference>
<dbReference type="AlphaFoldDB" id="A0A9W5TUB7"/>
<proteinExistence type="predicted"/>
<gene>
    <name evidence="1" type="ORF">GCM10011409_03550</name>
</gene>
<evidence type="ECO:0000313" key="1">
    <source>
        <dbReference type="EMBL" id="GGB29458.1"/>
    </source>
</evidence>
<evidence type="ECO:0000313" key="2">
    <source>
        <dbReference type="Proteomes" id="UP000621492"/>
    </source>
</evidence>
<reference evidence="1" key="1">
    <citation type="journal article" date="2014" name="Int. J. Syst. Evol. Microbiol.">
        <title>Complete genome sequence of Corynebacterium casei LMG S-19264T (=DSM 44701T), isolated from a smear-ripened cheese.</title>
        <authorList>
            <consortium name="US DOE Joint Genome Institute (JGI-PGF)"/>
            <person name="Walter F."/>
            <person name="Albersmeier A."/>
            <person name="Kalinowski J."/>
            <person name="Ruckert C."/>
        </authorList>
    </citation>
    <scope>NUCLEOTIDE SEQUENCE</scope>
    <source>
        <strain evidence="1">CGMCC 1.15454</strain>
    </source>
</reference>
<sequence>MITISGNDYVKYMTEKVVTYMDSSKEQRKAAKEKENREQAVYSNRWFGVLPFAVKMLRKKAQ</sequence>
<keyword evidence="2" id="KW-1185">Reference proteome</keyword>
<reference evidence="1" key="2">
    <citation type="submission" date="2020-09" db="EMBL/GenBank/DDBJ databases">
        <authorList>
            <person name="Sun Q."/>
            <person name="Zhou Y."/>
        </authorList>
    </citation>
    <scope>NUCLEOTIDE SEQUENCE</scope>
    <source>
        <strain evidence="1">CGMCC 1.15454</strain>
    </source>
</reference>
<name>A0A9W5TUB7_9BACI</name>
<dbReference type="Proteomes" id="UP000621492">
    <property type="component" value="Unassembled WGS sequence"/>
</dbReference>
<comment type="caution">
    <text evidence="1">The sequence shown here is derived from an EMBL/GenBank/DDBJ whole genome shotgun (WGS) entry which is preliminary data.</text>
</comment>